<feature type="compositionally biased region" description="Gly residues" evidence="1">
    <location>
        <begin position="196"/>
        <end position="215"/>
    </location>
</feature>
<protein>
    <submittedName>
        <fullName evidence="2">Uncharacterized protein</fullName>
    </submittedName>
</protein>
<gene>
    <name evidence="2" type="ORF">DHEL01_v208266</name>
</gene>
<reference evidence="2" key="1">
    <citation type="submission" date="2017-09" db="EMBL/GenBank/DDBJ databases">
        <title>Polyketide synthases of a Diaporthe helianthi virulent isolate.</title>
        <authorList>
            <person name="Baroncelli R."/>
        </authorList>
    </citation>
    <scope>NUCLEOTIDE SEQUENCE [LARGE SCALE GENOMIC DNA]</scope>
    <source>
        <strain evidence="2">7/96</strain>
    </source>
</reference>
<evidence type="ECO:0000256" key="1">
    <source>
        <dbReference type="SAM" id="MobiDB-lite"/>
    </source>
</evidence>
<dbReference type="AlphaFoldDB" id="A0A2P5HSW4"/>
<name>A0A2P5HSW4_DIAHE</name>
<keyword evidence="3" id="KW-1185">Reference proteome</keyword>
<dbReference type="Proteomes" id="UP000094444">
    <property type="component" value="Unassembled WGS sequence"/>
</dbReference>
<dbReference type="InParanoid" id="A0A2P5HSW4"/>
<comment type="caution">
    <text evidence="2">The sequence shown here is derived from an EMBL/GenBank/DDBJ whole genome shotgun (WGS) entry which is preliminary data.</text>
</comment>
<proteinExistence type="predicted"/>
<evidence type="ECO:0000313" key="2">
    <source>
        <dbReference type="EMBL" id="POS73337.1"/>
    </source>
</evidence>
<dbReference type="PANTHER" id="PTHR37331:SF1">
    <property type="entry name" value="YALI0F11671P"/>
    <property type="match status" value="1"/>
</dbReference>
<dbReference type="OrthoDB" id="5397701at2759"/>
<dbReference type="PANTHER" id="PTHR37331">
    <property type="entry name" value="YALI0F11671P"/>
    <property type="match status" value="1"/>
</dbReference>
<dbReference type="STRING" id="158607.A0A2P5HSW4"/>
<dbReference type="EMBL" id="MAVT02000817">
    <property type="protein sequence ID" value="POS73337.1"/>
    <property type="molecule type" value="Genomic_DNA"/>
</dbReference>
<feature type="region of interest" description="Disordered" evidence="1">
    <location>
        <begin position="184"/>
        <end position="221"/>
    </location>
</feature>
<sequence length="292" mass="30818">MELVDVVAAQSPRLGHNGAGVCLPQHPSSALVDDGMCNTLFDSSSVGERFSHFHGASPKNPFNLTPNMLASRFRVASQLRRSVVTRGITTLSNNPDIKVFPNPASSSSSSSSYLLTYLSTDPPNPNLAVGSTTELPPTPRSFRENGRFLDILNEVLAAHAHLDEDLRAAAQAFASPGGVNLGGGMMRGKGKRRGGSDGAGGASDQGGAGGGGAGGWVHLSDRRNPPDFGRIAWPEDIFGSIQVDSKGNIEGNFQTSGTYRMVTNEGILGLSPFLTEKLIARLREEEAKEQTS</sequence>
<organism evidence="2 3">
    <name type="scientific">Diaporthe helianthi</name>
    <dbReference type="NCBI Taxonomy" id="158607"/>
    <lineage>
        <taxon>Eukaryota</taxon>
        <taxon>Fungi</taxon>
        <taxon>Dikarya</taxon>
        <taxon>Ascomycota</taxon>
        <taxon>Pezizomycotina</taxon>
        <taxon>Sordariomycetes</taxon>
        <taxon>Sordariomycetidae</taxon>
        <taxon>Diaporthales</taxon>
        <taxon>Diaporthaceae</taxon>
        <taxon>Diaporthe</taxon>
    </lineage>
</organism>
<evidence type="ECO:0000313" key="3">
    <source>
        <dbReference type="Proteomes" id="UP000094444"/>
    </source>
</evidence>
<accession>A0A2P5HSW4</accession>